<accession>A0A6S7KUQ0</accession>
<name>A0A6S7KUQ0_PARCT</name>
<dbReference type="EMBL" id="CACRXK020042409">
    <property type="protein sequence ID" value="CAB4045840.1"/>
    <property type="molecule type" value="Genomic_DNA"/>
</dbReference>
<comment type="caution">
    <text evidence="1">The sequence shown here is derived from an EMBL/GenBank/DDBJ whole genome shotgun (WGS) entry which is preliminary data.</text>
</comment>
<gene>
    <name evidence="1" type="ORF">PACLA_8A075843</name>
</gene>
<organism evidence="1 2">
    <name type="scientific">Paramuricea clavata</name>
    <name type="common">Red gorgonian</name>
    <name type="synonym">Violescent sea-whip</name>
    <dbReference type="NCBI Taxonomy" id="317549"/>
    <lineage>
        <taxon>Eukaryota</taxon>
        <taxon>Metazoa</taxon>
        <taxon>Cnidaria</taxon>
        <taxon>Anthozoa</taxon>
        <taxon>Octocorallia</taxon>
        <taxon>Malacalcyonacea</taxon>
        <taxon>Plexauridae</taxon>
        <taxon>Paramuricea</taxon>
    </lineage>
</organism>
<evidence type="ECO:0000313" key="1">
    <source>
        <dbReference type="EMBL" id="CAB4045840.1"/>
    </source>
</evidence>
<feature type="non-terminal residue" evidence="1">
    <location>
        <position position="1"/>
    </location>
</feature>
<proteinExistence type="predicted"/>
<dbReference type="AlphaFoldDB" id="A0A6S7KUQ0"/>
<evidence type="ECO:0000313" key="2">
    <source>
        <dbReference type="Proteomes" id="UP001152795"/>
    </source>
</evidence>
<keyword evidence="2" id="KW-1185">Reference proteome</keyword>
<feature type="non-terminal residue" evidence="1">
    <location>
        <position position="137"/>
    </location>
</feature>
<protein>
    <submittedName>
        <fullName evidence="1">Uncharacterized protein</fullName>
    </submittedName>
</protein>
<dbReference type="Proteomes" id="UP001152795">
    <property type="component" value="Unassembled WGS sequence"/>
</dbReference>
<reference evidence="1" key="1">
    <citation type="submission" date="2020-04" db="EMBL/GenBank/DDBJ databases">
        <authorList>
            <person name="Alioto T."/>
            <person name="Alioto T."/>
            <person name="Gomez Garrido J."/>
        </authorList>
    </citation>
    <scope>NUCLEOTIDE SEQUENCE</scope>
    <source>
        <strain evidence="1">A484AB</strain>
    </source>
</reference>
<sequence length="137" mass="15770">PSTAVMVSTVKYMASYLRKRKRQDPLPMCWRTEEPTRRAEILIKLEKKSIHFYDGDLYKIFVDDHSHRDLINCPCSAKKKITGAFVGQRCSRNGVRGPLVIRKLGSTASSKVHHVLIWHIGLESLQTVRQMMFEATQ</sequence>